<dbReference type="AlphaFoldDB" id="A0A0F6YJH8"/>
<evidence type="ECO:0000313" key="2">
    <source>
        <dbReference type="EMBL" id="AKF07835.1"/>
    </source>
</evidence>
<protein>
    <submittedName>
        <fullName evidence="2">Uncharacterized protein</fullName>
    </submittedName>
</protein>
<dbReference type="STRING" id="927083.DB32_004984"/>
<gene>
    <name evidence="2" type="ORF">DB32_004984</name>
</gene>
<evidence type="ECO:0000313" key="3">
    <source>
        <dbReference type="Proteomes" id="UP000034883"/>
    </source>
</evidence>
<keyword evidence="3" id="KW-1185">Reference proteome</keyword>
<dbReference type="Proteomes" id="UP000034883">
    <property type="component" value="Chromosome"/>
</dbReference>
<accession>A0A0F6YJH8</accession>
<proteinExistence type="predicted"/>
<dbReference type="KEGG" id="samy:DB32_004984"/>
<name>A0A0F6YJH8_9BACT</name>
<evidence type="ECO:0000256" key="1">
    <source>
        <dbReference type="SAM" id="MobiDB-lite"/>
    </source>
</evidence>
<reference evidence="2 3" key="1">
    <citation type="submission" date="2015-03" db="EMBL/GenBank/DDBJ databases">
        <title>Genome assembly of Sandaracinus amylolyticus DSM 53668.</title>
        <authorList>
            <person name="Sharma G."/>
            <person name="Subramanian S."/>
        </authorList>
    </citation>
    <scope>NUCLEOTIDE SEQUENCE [LARGE SCALE GENOMIC DNA]</scope>
    <source>
        <strain evidence="2 3">DSM 53668</strain>
    </source>
</reference>
<feature type="region of interest" description="Disordered" evidence="1">
    <location>
        <begin position="1"/>
        <end position="54"/>
    </location>
</feature>
<organism evidence="2 3">
    <name type="scientific">Sandaracinus amylolyticus</name>
    <dbReference type="NCBI Taxonomy" id="927083"/>
    <lineage>
        <taxon>Bacteria</taxon>
        <taxon>Pseudomonadati</taxon>
        <taxon>Myxococcota</taxon>
        <taxon>Polyangia</taxon>
        <taxon>Polyangiales</taxon>
        <taxon>Sandaracinaceae</taxon>
        <taxon>Sandaracinus</taxon>
    </lineage>
</organism>
<sequence>MVGLGEREKTTDHDDDQDHDHVGRSPVTHVLSGRPRGGPPVTPVLSSAGAWSWT</sequence>
<dbReference type="EMBL" id="CP011125">
    <property type="protein sequence ID" value="AKF07835.1"/>
    <property type="molecule type" value="Genomic_DNA"/>
</dbReference>
<feature type="compositionally biased region" description="Basic and acidic residues" evidence="1">
    <location>
        <begin position="1"/>
        <end position="23"/>
    </location>
</feature>